<feature type="compositionally biased region" description="Low complexity" evidence="4">
    <location>
        <begin position="1459"/>
        <end position="1475"/>
    </location>
</feature>
<dbReference type="GeneID" id="25334562"/>
<gene>
    <name evidence="6" type="ORF">EMWEY_00005760</name>
</gene>
<evidence type="ECO:0000313" key="7">
    <source>
        <dbReference type="Proteomes" id="UP000030763"/>
    </source>
</evidence>
<dbReference type="VEuPathDB" id="ToxoDB:EMWEY_00005760"/>
<keyword evidence="3" id="KW-0175">Coiled coil</keyword>
<feature type="compositionally biased region" description="Acidic residues" evidence="4">
    <location>
        <begin position="1338"/>
        <end position="1355"/>
    </location>
</feature>
<evidence type="ECO:0000259" key="5">
    <source>
        <dbReference type="Pfam" id="PF00149"/>
    </source>
</evidence>
<accession>U6M864</accession>
<feature type="region of interest" description="Disordered" evidence="4">
    <location>
        <begin position="1258"/>
        <end position="1525"/>
    </location>
</feature>
<feature type="compositionally biased region" description="Basic and acidic residues" evidence="4">
    <location>
        <begin position="899"/>
        <end position="937"/>
    </location>
</feature>
<feature type="region of interest" description="Disordered" evidence="4">
    <location>
        <begin position="271"/>
        <end position="296"/>
    </location>
</feature>
<evidence type="ECO:0000256" key="2">
    <source>
        <dbReference type="ARBA" id="ARBA00022801"/>
    </source>
</evidence>
<keyword evidence="2" id="KW-0378">Hydrolase</keyword>
<dbReference type="RefSeq" id="XP_013336866.1">
    <property type="nucleotide sequence ID" value="XM_013481412.1"/>
</dbReference>
<feature type="domain" description="Calcineurin-like phosphoesterase" evidence="5">
    <location>
        <begin position="341"/>
        <end position="559"/>
    </location>
</feature>
<dbReference type="EMBL" id="HG721552">
    <property type="protein sequence ID" value="CDJ60216.1"/>
    <property type="molecule type" value="Genomic_DNA"/>
</dbReference>
<sequence length="1525" mass="173223">MAPGCDYGLQFLYSAVMVAGKHTPHRSSLIDTSMEDIMVAFFRLANLEKTRFPLQWYAIETALRRSHARAIQMALRRQQADQQDYENDPDREKPLDLTVPEYTWMLGQQTRDAEWFFDGNTFHKRGEFTIPDKLTDHDIGFFKSLPYNIVRVARGIERETPTKSVAHLIEELRQRGVRTAHDFFAKTNFLDLLFSTSVIDETLIQIDILSEYISNWQAFKANELKPPSIPLGNGLPDLLQTLTSKKTTKEKYPKCPTMKCYLESVWHQRSEHPIDKEDNKQKDGNEEKKKEPSSEPFAELLIKKTTANSLKVVAIGNTGQAKYEKSKGVMGRIKSALKLNELEETVNAMKIWHEKEGVDVALGLGDFLQPPGILSVREPGFKEKWHDIFVKEAGLDIPWYMVNGEAESTISSSAPYRYHYTRQDANFHNPNWLYKSVITMVANLTTATGGTEDQEFTVHVISIDTWALFGGTPFYDNLGQYQNNMIALSNALYHSAKAKADWIIVQGHHPLTSTGPEAEEARLTYIDDMVKSSRPRGPEHRLVDLLTSYQVDAYISGHDNVLEYVSMADLDKNSTLAFITSGGGTRIMSGILGRGWLGRLRGRLFPLLCWSGKRIFYKLDPGGCKPSEKDQALAYKFYAPQGPNWKITVKERILNTTGFASMKFTKDFLIVDFVSSGSGKPTGRRLHKQTNKAARAVKFADFWEEADLKLKELNIDHEAFEEENRERVASEIAFQTRTPILAERLRLFERELMDMYNEYQHLKSKKAMYETMNAQKAAALEAQGENLRESELSEGMYEQTERIIELMYVIASHHGYMWERYEDLKAQRKKLPPHDGKHAEALLKLEKKLVEVMRQRRELNKKYVDQGNHPTVADMEQIKDYAIKSRILKRDIKEFEQVMKEEEKAEGGEEKEGEEKKDGDPSKTDTQKDAEEPEIKPLDQSIEARLGRKQLQLKEHERVMANINALPATEKEKLKEDIGMLERQHERLRAEVDRLNGILNRKYWAADRRPSELWEKRLQKHDLEQTLAQLEAYKDSILMLPKVQRRTKDLNDAVASIDLQKIDIEEQLLELSDELYNTTATVLQEQFIQQLDKLREVSLLVDSRNTMPPEALQDPEIQKSLDEAKEALELLQQEVDAADEALRKELNDQDESWIRRMIIRGVDMRQLAEEFSIDVDTVIQEDIKERKDNPYKQLAWVQEQIAIFNDRLHNILSLPQERQEKLTADKEKTETRLAELRKLEEEAQKAIELRETAANAAAAAAATTTTTTTAEGEKDTIGENTVIGDKKDKEIQEREEEEEEEDNNTTTTTPSPVSPSSSQDNSQEQQQEQQQQKQQQEQEQEEEEEIVPMIDDDESVLSTAATGESSSSSAAAKETGTTTPTTTTETETPAAAAAAAAAAARAAAGELSSSSVGGEIDEDDEDLKFEDLRFSSSSSAGEEGQETRRLSATTPPPPPPPSSSSSSSSSSSFSSSSSPPREKGQERRRLAAIMDWFQPKKEESPVKELPSIDLGPKDPCEGEPMLYII</sequence>
<feature type="compositionally biased region" description="Acidic residues" evidence="4">
    <location>
        <begin position="1293"/>
        <end position="1303"/>
    </location>
</feature>
<feature type="compositionally biased region" description="Low complexity" evidence="4">
    <location>
        <begin position="1304"/>
        <end position="1337"/>
    </location>
</feature>
<feature type="compositionally biased region" description="Basic and acidic residues" evidence="4">
    <location>
        <begin position="271"/>
        <end position="293"/>
    </location>
</feature>
<keyword evidence="1" id="KW-0732">Signal</keyword>
<feature type="compositionally biased region" description="Low complexity" evidence="4">
    <location>
        <begin position="1258"/>
        <end position="1270"/>
    </location>
</feature>
<dbReference type="InterPro" id="IPR051558">
    <property type="entry name" value="Metallophosphoesterase_PAP"/>
</dbReference>
<dbReference type="Pfam" id="PF00149">
    <property type="entry name" value="Metallophos"/>
    <property type="match status" value="1"/>
</dbReference>
<feature type="coiled-coil region" evidence="3">
    <location>
        <begin position="703"/>
        <end position="765"/>
    </location>
</feature>
<reference evidence="6" key="2">
    <citation type="submission" date="2013-10" db="EMBL/GenBank/DDBJ databases">
        <authorList>
            <person name="Aslett M."/>
        </authorList>
    </citation>
    <scope>NUCLEOTIDE SEQUENCE [LARGE SCALE GENOMIC DNA]</scope>
    <source>
        <strain evidence="6">Weybridge</strain>
    </source>
</reference>
<protein>
    <submittedName>
        <fullName evidence="6">Serine/threonine protein phosphatase, putative</fullName>
    </submittedName>
</protein>
<feature type="non-terminal residue" evidence="6">
    <location>
        <position position="1525"/>
    </location>
</feature>
<dbReference type="InterPro" id="IPR029052">
    <property type="entry name" value="Metallo-depent_PP-like"/>
</dbReference>
<feature type="compositionally biased region" description="Acidic residues" evidence="4">
    <location>
        <begin position="1415"/>
        <end position="1424"/>
    </location>
</feature>
<feature type="coiled-coil region" evidence="3">
    <location>
        <begin position="1114"/>
        <end position="1148"/>
    </location>
</feature>
<dbReference type="SUPFAM" id="SSF56300">
    <property type="entry name" value="Metallo-dependent phosphatases"/>
    <property type="match status" value="1"/>
</dbReference>
<dbReference type="InterPro" id="IPR004843">
    <property type="entry name" value="Calcineurin-like_PHP"/>
</dbReference>
<dbReference type="PANTHER" id="PTHR10161">
    <property type="entry name" value="TARTRATE-RESISTANT ACID PHOSPHATASE TYPE 5"/>
    <property type="match status" value="1"/>
</dbReference>
<organism evidence="6 7">
    <name type="scientific">Eimeria maxima</name>
    <name type="common">Coccidian parasite</name>
    <dbReference type="NCBI Taxonomy" id="5804"/>
    <lineage>
        <taxon>Eukaryota</taxon>
        <taxon>Sar</taxon>
        <taxon>Alveolata</taxon>
        <taxon>Apicomplexa</taxon>
        <taxon>Conoidasida</taxon>
        <taxon>Coccidia</taxon>
        <taxon>Eucoccidiorida</taxon>
        <taxon>Eimeriorina</taxon>
        <taxon>Eimeriidae</taxon>
        <taxon>Eimeria</taxon>
    </lineage>
</organism>
<evidence type="ECO:0000256" key="1">
    <source>
        <dbReference type="ARBA" id="ARBA00022729"/>
    </source>
</evidence>
<dbReference type="Proteomes" id="UP000030763">
    <property type="component" value="Unassembled WGS sequence"/>
</dbReference>
<feature type="compositionally biased region" description="Low complexity" evidence="4">
    <location>
        <begin position="1358"/>
        <end position="1406"/>
    </location>
</feature>
<proteinExistence type="predicted"/>
<reference evidence="6" key="1">
    <citation type="submission" date="2013-10" db="EMBL/GenBank/DDBJ databases">
        <title>Genomic analysis of the causative agents of coccidiosis in chickens.</title>
        <authorList>
            <person name="Reid A.J."/>
            <person name="Blake D."/>
            <person name="Billington K."/>
            <person name="Browne H."/>
            <person name="Dunn M."/>
            <person name="Hung S."/>
            <person name="Kawahara F."/>
            <person name="Miranda-Saavedra D."/>
            <person name="Mourier T."/>
            <person name="Nagra H."/>
            <person name="Otto T.D."/>
            <person name="Rawlings N."/>
            <person name="Sanchez A."/>
            <person name="Sanders M."/>
            <person name="Subramaniam C."/>
            <person name="Tay Y."/>
            <person name="Dear P."/>
            <person name="Doerig C."/>
            <person name="Gruber A."/>
            <person name="Parkinson J."/>
            <person name="Shirley M."/>
            <person name="Wan K.L."/>
            <person name="Berriman M."/>
            <person name="Tomley F."/>
            <person name="Pain A."/>
        </authorList>
    </citation>
    <scope>NUCLEOTIDE SEQUENCE [LARGE SCALE GENOMIC DNA]</scope>
    <source>
        <strain evidence="6">Weybridge</strain>
    </source>
</reference>
<feature type="compositionally biased region" description="Basic and acidic residues" evidence="4">
    <location>
        <begin position="1476"/>
        <end position="1485"/>
    </location>
</feature>
<keyword evidence="7" id="KW-1185">Reference proteome</keyword>
<dbReference type="OrthoDB" id="411211at2759"/>
<feature type="region of interest" description="Disordered" evidence="4">
    <location>
        <begin position="899"/>
        <end position="941"/>
    </location>
</feature>
<evidence type="ECO:0000256" key="4">
    <source>
        <dbReference type="SAM" id="MobiDB-lite"/>
    </source>
</evidence>
<name>U6M864_EIMMA</name>
<dbReference type="GO" id="GO:0016787">
    <property type="term" value="F:hydrolase activity"/>
    <property type="evidence" value="ECO:0007669"/>
    <property type="project" value="UniProtKB-KW"/>
</dbReference>
<dbReference type="Gene3D" id="3.60.21.10">
    <property type="match status" value="1"/>
</dbReference>
<dbReference type="OMA" id="ANNMASW"/>
<feature type="coiled-coil region" evidence="3">
    <location>
        <begin position="971"/>
        <end position="998"/>
    </location>
</feature>
<evidence type="ECO:0000256" key="3">
    <source>
        <dbReference type="SAM" id="Coils"/>
    </source>
</evidence>
<evidence type="ECO:0000313" key="6">
    <source>
        <dbReference type="EMBL" id="CDJ60216.1"/>
    </source>
</evidence>
<dbReference type="PANTHER" id="PTHR10161:SF14">
    <property type="entry name" value="TARTRATE-RESISTANT ACID PHOSPHATASE TYPE 5"/>
    <property type="match status" value="1"/>
</dbReference>